<protein>
    <recommendedName>
        <fullName evidence="3">SIR2-like domain-containing protein</fullName>
    </recommendedName>
</protein>
<keyword evidence="2" id="KW-1185">Reference proteome</keyword>
<name>A0A1I0TUG6_9BACL</name>
<evidence type="ECO:0000313" key="1">
    <source>
        <dbReference type="EMBL" id="SFA55358.1"/>
    </source>
</evidence>
<accession>A0A1I0TUG6</accession>
<dbReference type="Proteomes" id="UP000198650">
    <property type="component" value="Unassembled WGS sequence"/>
</dbReference>
<dbReference type="OrthoDB" id="6627477at2"/>
<dbReference type="AlphaFoldDB" id="A0A1I0TUG6"/>
<evidence type="ECO:0000313" key="2">
    <source>
        <dbReference type="Proteomes" id="UP000198650"/>
    </source>
</evidence>
<reference evidence="2" key="1">
    <citation type="submission" date="2016-10" db="EMBL/GenBank/DDBJ databases">
        <authorList>
            <person name="Varghese N."/>
            <person name="Submissions S."/>
        </authorList>
    </citation>
    <scope>NUCLEOTIDE SEQUENCE [LARGE SCALE GENOMIC DNA]</scope>
    <source>
        <strain evidence="2">M1</strain>
    </source>
</reference>
<gene>
    <name evidence="1" type="ORF">SAMN05192569_10605</name>
</gene>
<sequence length="510" mass="59291">MSEAPKKISFLFGAGAEIGYGLPSGGKFAVDIFKMDPSEDKKEFKKQREKINAGSPYAAYWLPQNYENKPVSSFGKTNYESLIFSSLENRRNEIIDYFEKFDDYAKKCADAFYKNYKIHIEKAFKELTGLSIGSELFNHKIKLSDLLKKGDSLFGSEYFSAFLKILELKTIEEKQKASIKKIVRAFFELLIGAYGEDLVHQLNDGLFEKRPDDIDLFDDLGSFFTLDYKGAGLSGLEIIFTHNDKDLNENSTPIEIMTEFAFKVLEDLFTKALDYQALIDNYFRYLYSPKTDWSKFCKISIFLHTVRRYIKEIAERYEDKILEGEGYYHDLDKLEENFIIQSIGTTNYNTFIEKITKREIVYLNGSVELYYDPYLNKIMSREEAEKSKHFTVPFLFTQSGIKPLTSVAMSEQYVKLYQNFKESDLVCIIGFGFNKDDGHINGMIRALIEDENKKVCILHYTDENAISRDIEKDYKHKLRIESTDNLTILPVDDNREINGVKWYKKLLEIL</sequence>
<proteinExistence type="predicted"/>
<dbReference type="EMBL" id="FOJS01000060">
    <property type="protein sequence ID" value="SFA55358.1"/>
    <property type="molecule type" value="Genomic_DNA"/>
</dbReference>
<evidence type="ECO:0008006" key="3">
    <source>
        <dbReference type="Google" id="ProtNLM"/>
    </source>
</evidence>
<dbReference type="RefSeq" id="WP_090951968.1">
    <property type="nucleotide sequence ID" value="NZ_FOJS01000060.1"/>
</dbReference>
<organism evidence="1 2">
    <name type="scientific">Parageobacillus thermantarcticus</name>
    <dbReference type="NCBI Taxonomy" id="186116"/>
    <lineage>
        <taxon>Bacteria</taxon>
        <taxon>Bacillati</taxon>
        <taxon>Bacillota</taxon>
        <taxon>Bacilli</taxon>
        <taxon>Bacillales</taxon>
        <taxon>Anoxybacillaceae</taxon>
        <taxon>Parageobacillus</taxon>
    </lineage>
</organism>